<keyword evidence="1" id="KW-0175">Coiled coil</keyword>
<dbReference type="OrthoDB" id="2018427at2759"/>
<keyword evidence="5" id="KW-1185">Reference proteome</keyword>
<sequence length="2041" mass="232235">MSRISKWKVEKVKVKVVFRLQFHATHIPQTGWDKLFVSFIPADSGKATAKTTKVNVRNGTCKWSDPIYETTRLLLDPRTKEYDDKLYKLVVAMGSSRSSFLGEANINLADYADASKPCTVALPLHGCDSGALLHVTVQLLTSKTGFREFEQQRELREKGFQMLSKQTNDPVQKLSASTEMANDQVDVRVRFKSESRELPSLEEEVELIEDHADSAVGIDGSSNTSESIYAEKHDTSSMHEFDSLKNAFSGDLGGLSLSQSHQTEKKDPSDFQILRLGSNDWGHGSNSDYSLDNDLTTAYEENSRLRESLEVAESSILELKLLVSTLHSHADELGAETHKFSELLAAEIASGERLAKEVSLLKSECLKLKLDFDQLQHSKLSPQITNKEIIEEEHNCLLLDVRMKWMQGLLVMEDKLREVQNKACLGNSDCDVSFLYPDLEALQHILQDLKQGTTEVVSVTNQLPMEVADIKGIGAMTVQGPEHFIGGDGKGGLEGFDANDPLSEGMLHHLCRPGQISGEAGPIDVASAMETKISELLQELEESKAEQESLTRKMGQMECYYEALVQGLEESQKQILGELQNLRNEHSSCLFTISSCKTQMETMHQDMNDQLLKFAEDRHNLESFSRELEKRAITSEAALRRARLNHSVAVDRLQKDLELLSFQVLSMFETNENLIRQVFAGGSQLCFQEYVETVDQGNAPLLDQCKTPTQGNEAVVTENEKAENAIFSDKVILLREVPAQKKLATHSDLIAVPHRTLDDLDPVGCTKDELPARNTLLETKLDFLESDHAKLLFQNQNSDLTNQFLGREVLLEDLKRLLHFQEDRYQMVEAELFENVHLDVFSKVLQETLHDTCDGVRRMKEKMDELARQLEHSTESKEFVMLHLKTALEDVNTLSKYKANCVTKCNDLALQTQILEEKFESISNENFLLTKKITEYEGLMMESRSYKSKYLACTAENMELSNLLEQETLEKAKLLKEISSLHEELTVVKAEFDNQVSARDNLERTVIFLQDKLGDLMSTMLFYREQLNVPVLQGESLYQDLENNKLANSILHLGELQKEACEKIIQLTQEKKVIEEERDVARRSLSGTESEILSLKQKYASEMQDMVTRLALSYAHVEKLQHELEDFADRLNFKSESEENYAEQNQNIFSKIELLEGELQHVVSENMNLAQKILAFESVSEELERTKLEVFNIRQENHALMTSLAAGNEESVKLAVEFDNLKESLMCVNAELNFEKGIRVELEGTVADLNVQLNEKHEQLLGFDQQKAELVNFEKGIRAELEGTVADLTAQLNEKYDQVRGFDQQKAELVKLKQLVSDLELEKSRVTSLLVHSELCLKEADENASSLRRQVTELGMCLADVDEHLLAADVELVFTTNQFQTWMQELTQQFDSLDRRHEELRIKHHDVLTTLNRHIAIEGQYVEENAQLLTALDSLKSELEALVTERKVLLDKDKVKSAELEKLKTEAAIAEAGDDVKHNPWHEHEVEQLKHMLEAFEEEVNKLRSSRDELEITVTVLRAKLDEQFAQISLPEEYDGELMMLRNQCNELTRKLSEQMLKTEEFKNLSVRLKELKDKADAECIQAQEKKETDGFSVTMQESLRIAFIREQSETKLQELRNQLYISKKHGEEMLLKLQDSLDEVENRKKSEASHIKRNSELSLKILELETELQSVLFDRREMVKAYDGMKAELECSLISLDYCKEDKQKLEASLQECEEEKSIIAVELCSMREMLGSCALEISTREEGKSRPGIRECMSGEQLMDLQREALLEGDQYLNSLDRDMLLRGKQAEDTCSSSSNGSSQSGSQMTLQSIQDSTVLQSVQGSPIQVIMSGEALLQNNEKNVTLISDHLKVQSLKSSMDLLHKELERMKNENFASSLPHDDNQCEPAFPGLQKELLQLHKANEQLGSLFPFFNKFSLSGNAFERVLSLEIELAEALQAKKKSSVHFQSSFLKQHNDEEAIFQSFRDINELIKDMLELKGRYRVVENELKEMHDRYSELSLQFAEVEGERQRLLMTLKNVRVPKKSSRSNFSSSATIKDLS</sequence>
<evidence type="ECO:0000259" key="3">
    <source>
        <dbReference type="PROSITE" id="PS51840"/>
    </source>
</evidence>
<feature type="coiled-coil region" evidence="1">
    <location>
        <begin position="1486"/>
        <end position="1513"/>
    </location>
</feature>
<dbReference type="InterPro" id="IPR019448">
    <property type="entry name" value="NT-C2"/>
</dbReference>
<feature type="coiled-coil region" evidence="1">
    <location>
        <begin position="1383"/>
        <end position="1452"/>
    </location>
</feature>
<feature type="coiled-coil region" evidence="1">
    <location>
        <begin position="1057"/>
        <end position="1084"/>
    </location>
</feature>
<evidence type="ECO:0000313" key="4">
    <source>
        <dbReference type="EMBL" id="KAJ4966112.1"/>
    </source>
</evidence>
<feature type="coiled-coil region" evidence="1">
    <location>
        <begin position="957"/>
        <end position="991"/>
    </location>
</feature>
<dbReference type="PANTHER" id="PTHR34452">
    <property type="entry name" value="MYOSIN HEAVY CHAIN-RELATED PROTEIN"/>
    <property type="match status" value="1"/>
</dbReference>
<comment type="caution">
    <text evidence="4">The sequence shown here is derived from an EMBL/GenBank/DDBJ whole genome shotgun (WGS) entry which is preliminary data.</text>
</comment>
<name>A0A9Q0K912_9MAGN</name>
<feature type="compositionally biased region" description="Low complexity" evidence="2">
    <location>
        <begin position="1794"/>
        <end position="1806"/>
    </location>
</feature>
<accession>A0A9Q0K912</accession>
<gene>
    <name evidence="4" type="ORF">NE237_017961</name>
</gene>
<feature type="coiled-coil region" evidence="1">
    <location>
        <begin position="1239"/>
        <end position="1322"/>
    </location>
</feature>
<feature type="region of interest" description="Disordered" evidence="2">
    <location>
        <begin position="1788"/>
        <end position="1810"/>
    </location>
</feature>
<dbReference type="PROSITE" id="PS51840">
    <property type="entry name" value="C2_NT"/>
    <property type="match status" value="1"/>
</dbReference>
<dbReference type="Pfam" id="PF10358">
    <property type="entry name" value="NT-C2"/>
    <property type="match status" value="1"/>
</dbReference>
<organism evidence="4 5">
    <name type="scientific">Protea cynaroides</name>
    <dbReference type="NCBI Taxonomy" id="273540"/>
    <lineage>
        <taxon>Eukaryota</taxon>
        <taxon>Viridiplantae</taxon>
        <taxon>Streptophyta</taxon>
        <taxon>Embryophyta</taxon>
        <taxon>Tracheophyta</taxon>
        <taxon>Spermatophyta</taxon>
        <taxon>Magnoliopsida</taxon>
        <taxon>Proteales</taxon>
        <taxon>Proteaceae</taxon>
        <taxon>Protea</taxon>
    </lineage>
</organism>
<evidence type="ECO:0000256" key="1">
    <source>
        <dbReference type="SAM" id="Coils"/>
    </source>
</evidence>
<feature type="coiled-coil region" evidence="1">
    <location>
        <begin position="1697"/>
        <end position="1724"/>
    </location>
</feature>
<dbReference type="EMBL" id="JAMYWD010000007">
    <property type="protein sequence ID" value="KAJ4966112.1"/>
    <property type="molecule type" value="Genomic_DNA"/>
</dbReference>
<feature type="coiled-coil region" evidence="1">
    <location>
        <begin position="1117"/>
        <end position="1172"/>
    </location>
</feature>
<feature type="domain" description="C2 NT-type" evidence="3">
    <location>
        <begin position="6"/>
        <end position="141"/>
    </location>
</feature>
<reference evidence="4" key="1">
    <citation type="journal article" date="2023" name="Plant J.">
        <title>The genome of the king protea, Protea cynaroides.</title>
        <authorList>
            <person name="Chang J."/>
            <person name="Duong T.A."/>
            <person name="Schoeman C."/>
            <person name="Ma X."/>
            <person name="Roodt D."/>
            <person name="Barker N."/>
            <person name="Li Z."/>
            <person name="Van de Peer Y."/>
            <person name="Mizrachi E."/>
        </authorList>
    </citation>
    <scope>NUCLEOTIDE SEQUENCE</scope>
    <source>
        <tissue evidence="4">Young leaves</tissue>
    </source>
</reference>
<dbReference type="Proteomes" id="UP001141806">
    <property type="component" value="Unassembled WGS sequence"/>
</dbReference>
<feature type="coiled-coil region" evidence="1">
    <location>
        <begin position="1968"/>
        <end position="2009"/>
    </location>
</feature>
<feature type="coiled-coil region" evidence="1">
    <location>
        <begin position="526"/>
        <end position="585"/>
    </location>
</feature>
<feature type="coiled-coil region" evidence="1">
    <location>
        <begin position="1538"/>
        <end position="1589"/>
    </location>
</feature>
<evidence type="ECO:0000313" key="5">
    <source>
        <dbReference type="Proteomes" id="UP001141806"/>
    </source>
</evidence>
<evidence type="ECO:0000256" key="2">
    <source>
        <dbReference type="SAM" id="MobiDB-lite"/>
    </source>
</evidence>
<dbReference type="PANTHER" id="PTHR34452:SF1">
    <property type="entry name" value="SPORULATION-SPECIFIC PROTEIN"/>
    <property type="match status" value="1"/>
</dbReference>
<protein>
    <recommendedName>
        <fullName evidence="3">C2 NT-type domain-containing protein</fullName>
    </recommendedName>
</protein>
<proteinExistence type="predicted"/>